<feature type="transmembrane region" description="Helical" evidence="9">
    <location>
        <begin position="254"/>
        <end position="277"/>
    </location>
</feature>
<dbReference type="SUPFAM" id="SSF161098">
    <property type="entry name" value="MetI-like"/>
    <property type="match status" value="1"/>
</dbReference>
<comment type="subcellular location">
    <subcellularLocation>
        <location evidence="1 9">Cell membrane</location>
        <topology evidence="1 9">Multi-pass membrane protein</topology>
    </subcellularLocation>
</comment>
<dbReference type="GO" id="GO:0005315">
    <property type="term" value="F:phosphate transmembrane transporter activity"/>
    <property type="evidence" value="ECO:0007669"/>
    <property type="project" value="InterPro"/>
</dbReference>
<dbReference type="InterPro" id="IPR011864">
    <property type="entry name" value="Phosphate_PstC"/>
</dbReference>
<keyword evidence="3 9" id="KW-0813">Transport</keyword>
<feature type="transmembrane region" description="Helical" evidence="9">
    <location>
        <begin position="109"/>
        <end position="132"/>
    </location>
</feature>
<dbReference type="PANTHER" id="PTHR30425:SF1">
    <property type="entry name" value="PHOSPHATE TRANSPORT SYSTEM PERMEASE PROTEIN PSTC"/>
    <property type="match status" value="1"/>
</dbReference>
<evidence type="ECO:0000256" key="11">
    <source>
        <dbReference type="SAM" id="MobiDB-lite"/>
    </source>
</evidence>
<dbReference type="Pfam" id="PF00528">
    <property type="entry name" value="BPD_transp_1"/>
    <property type="match status" value="1"/>
</dbReference>
<feature type="transmembrane region" description="Helical" evidence="9">
    <location>
        <begin position="314"/>
        <end position="336"/>
    </location>
</feature>
<keyword evidence="8 9" id="KW-0472">Membrane</keyword>
<dbReference type="CDD" id="cd06261">
    <property type="entry name" value="TM_PBP2"/>
    <property type="match status" value="1"/>
</dbReference>
<feature type="transmembrane region" description="Helical" evidence="9">
    <location>
        <begin position="144"/>
        <end position="164"/>
    </location>
</feature>
<evidence type="ECO:0000256" key="4">
    <source>
        <dbReference type="ARBA" id="ARBA00022475"/>
    </source>
</evidence>
<dbReference type="EMBL" id="PEBD01000004">
    <property type="protein sequence ID" value="PHV68281.1"/>
    <property type="molecule type" value="Genomic_DNA"/>
</dbReference>
<evidence type="ECO:0000256" key="7">
    <source>
        <dbReference type="ARBA" id="ARBA00022989"/>
    </source>
</evidence>
<organism evidence="13 14">
    <name type="scientific">Williamsia marianensis</name>
    <dbReference type="NCBI Taxonomy" id="85044"/>
    <lineage>
        <taxon>Bacteria</taxon>
        <taxon>Bacillati</taxon>
        <taxon>Actinomycetota</taxon>
        <taxon>Actinomycetes</taxon>
        <taxon>Mycobacteriales</taxon>
        <taxon>Nocardiaceae</taxon>
        <taxon>Williamsia</taxon>
    </lineage>
</organism>
<feature type="domain" description="ABC transmembrane type-1" evidence="12">
    <location>
        <begin position="103"/>
        <end position="333"/>
    </location>
</feature>
<sequence>MTVHDAVGQSDKVGAVSPSASAPEPSDSQSDLKSNSRQNRSRFYDQAFKVLALTAGGFVCLVILLIALNLLFEAIPSLRVDNVNFLTSSVWDTTNALNLRFGILDLLKVTVLSSVFALALAVPIAIGIATFLVSYAPARLSRPLGAVVDLLAAVPSIIFGLWGMAVLGPKLQPVADFLNSNLGWFFLFADGNVSSGTIFTAGIVLAIMILPIITSISREVLQQTPVLHKEAALALGATKWEMLRMTSFPYARSGMIAASMLALGRALGETVAVLIILRAATSTSGFSLFDGGYTFASKIASGAGEFNQPLPTGAYIAAGLVLFLLTFVVNAIARVLSGGKVNG</sequence>
<proteinExistence type="inferred from homology"/>
<evidence type="ECO:0000256" key="9">
    <source>
        <dbReference type="RuleBase" id="RU363032"/>
    </source>
</evidence>
<evidence type="ECO:0000256" key="2">
    <source>
        <dbReference type="ARBA" id="ARBA00007069"/>
    </source>
</evidence>
<evidence type="ECO:0000256" key="10">
    <source>
        <dbReference type="RuleBase" id="RU363054"/>
    </source>
</evidence>
<evidence type="ECO:0000256" key="3">
    <source>
        <dbReference type="ARBA" id="ARBA00022448"/>
    </source>
</evidence>
<dbReference type="Proteomes" id="UP000225108">
    <property type="component" value="Unassembled WGS sequence"/>
</dbReference>
<accession>A0A2G3PRA3</accession>
<dbReference type="Gene3D" id="1.10.3720.10">
    <property type="entry name" value="MetI-like"/>
    <property type="match status" value="1"/>
</dbReference>
<name>A0A2G3PRA3_WILMA</name>
<dbReference type="PROSITE" id="PS50928">
    <property type="entry name" value="ABC_TM1"/>
    <property type="match status" value="1"/>
</dbReference>
<feature type="region of interest" description="Disordered" evidence="11">
    <location>
        <begin position="1"/>
        <end position="37"/>
    </location>
</feature>
<comment type="similarity">
    <text evidence="2 10">Belongs to the binding-protein-dependent transport system permease family. CysTW subfamily.</text>
</comment>
<gene>
    <name evidence="13" type="primary">pstC</name>
    <name evidence="13" type="ORF">CSW57_03305</name>
</gene>
<evidence type="ECO:0000256" key="6">
    <source>
        <dbReference type="ARBA" id="ARBA00022692"/>
    </source>
</evidence>
<dbReference type="InterPro" id="IPR051124">
    <property type="entry name" value="Phosphate_Transport_Permease"/>
</dbReference>
<feature type="transmembrane region" description="Helical" evidence="9">
    <location>
        <begin position="50"/>
        <end position="72"/>
    </location>
</feature>
<evidence type="ECO:0000256" key="1">
    <source>
        <dbReference type="ARBA" id="ARBA00004651"/>
    </source>
</evidence>
<evidence type="ECO:0000256" key="8">
    <source>
        <dbReference type="ARBA" id="ARBA00023136"/>
    </source>
</evidence>
<feature type="transmembrane region" description="Helical" evidence="9">
    <location>
        <begin position="184"/>
        <end position="213"/>
    </location>
</feature>
<reference evidence="13 14" key="1">
    <citation type="submission" date="2017-10" db="EMBL/GenBank/DDBJ databases">
        <title>The draft genome sequence of Williamsia sp. BULT 1.1 isolated from the semi-arid grassland soils from South Africa.</title>
        <authorList>
            <person name="Kabwe M.H."/>
            <person name="Govender N."/>
            <person name="Mutseka Lunga P."/>
            <person name="Vikram S."/>
            <person name="Makhalanyane T.P."/>
        </authorList>
    </citation>
    <scope>NUCLEOTIDE SEQUENCE [LARGE SCALE GENOMIC DNA]</scope>
    <source>
        <strain evidence="13 14">BULT 1.1</strain>
    </source>
</reference>
<dbReference type="AlphaFoldDB" id="A0A2G3PRA3"/>
<keyword evidence="4 10" id="KW-1003">Cell membrane</keyword>
<feature type="compositionally biased region" description="Low complexity" evidence="11">
    <location>
        <begin position="15"/>
        <end position="29"/>
    </location>
</feature>
<dbReference type="GO" id="GO:0005886">
    <property type="term" value="C:plasma membrane"/>
    <property type="evidence" value="ECO:0007669"/>
    <property type="project" value="UniProtKB-SubCell"/>
</dbReference>
<protein>
    <recommendedName>
        <fullName evidence="10">Phosphate transport system permease protein</fullName>
    </recommendedName>
</protein>
<evidence type="ECO:0000313" key="14">
    <source>
        <dbReference type="Proteomes" id="UP000225108"/>
    </source>
</evidence>
<evidence type="ECO:0000313" key="13">
    <source>
        <dbReference type="EMBL" id="PHV68281.1"/>
    </source>
</evidence>
<keyword evidence="7 9" id="KW-1133">Transmembrane helix</keyword>
<dbReference type="GO" id="GO:0006817">
    <property type="term" value="P:phosphate ion transport"/>
    <property type="evidence" value="ECO:0007669"/>
    <property type="project" value="UniProtKB-KW"/>
</dbReference>
<evidence type="ECO:0000259" key="12">
    <source>
        <dbReference type="PROSITE" id="PS50928"/>
    </source>
</evidence>
<dbReference type="RefSeq" id="WP_023957283.1">
    <property type="nucleotide sequence ID" value="NZ_JBIVQH010000001.1"/>
</dbReference>
<keyword evidence="6 9" id="KW-0812">Transmembrane</keyword>
<dbReference type="NCBIfam" id="TIGR02138">
    <property type="entry name" value="phosphate_pstC"/>
    <property type="match status" value="1"/>
</dbReference>
<dbReference type="PANTHER" id="PTHR30425">
    <property type="entry name" value="PHOSPHATE TRANSPORT SYSTEM PERMEASE PROTEIN PST"/>
    <property type="match status" value="1"/>
</dbReference>
<comment type="function">
    <text evidence="10">Part of the binding-protein-dependent transport system for phosphate; probably responsible for the translocation of the substrate across the membrane.</text>
</comment>
<dbReference type="InterPro" id="IPR035906">
    <property type="entry name" value="MetI-like_sf"/>
</dbReference>
<comment type="caution">
    <text evidence="13">The sequence shown here is derived from an EMBL/GenBank/DDBJ whole genome shotgun (WGS) entry which is preliminary data.</text>
</comment>
<evidence type="ECO:0000256" key="5">
    <source>
        <dbReference type="ARBA" id="ARBA00022592"/>
    </source>
</evidence>
<dbReference type="InterPro" id="IPR000515">
    <property type="entry name" value="MetI-like"/>
</dbReference>
<keyword evidence="5 10" id="KW-0592">Phosphate transport</keyword>